<evidence type="ECO:0000313" key="2">
    <source>
        <dbReference type="EMBL" id="SIT86798.1"/>
    </source>
</evidence>
<dbReference type="Pfam" id="PF01298">
    <property type="entry name" value="TbpB_B_D"/>
    <property type="match status" value="1"/>
</dbReference>
<dbReference type="Proteomes" id="UP000192455">
    <property type="component" value="Unassembled WGS sequence"/>
</dbReference>
<accession>A0A1R3X7T6</accession>
<evidence type="ECO:0000313" key="3">
    <source>
        <dbReference type="Proteomes" id="UP000192455"/>
    </source>
</evidence>
<reference evidence="2 3" key="1">
    <citation type="submission" date="2017-01" db="EMBL/GenBank/DDBJ databases">
        <authorList>
            <person name="Mah S.A."/>
            <person name="Swanson W.J."/>
            <person name="Moy G.W."/>
            <person name="Vacquier V.D."/>
        </authorList>
    </citation>
    <scope>NUCLEOTIDE SEQUENCE [LARGE SCALE GENOMIC DNA]</scope>
    <source>
        <strain evidence="2 3">DSM 21219</strain>
    </source>
</reference>
<name>A0A1R3X7T6_9RHOB</name>
<proteinExistence type="predicted"/>
<evidence type="ECO:0000259" key="1">
    <source>
        <dbReference type="Pfam" id="PF01298"/>
    </source>
</evidence>
<feature type="domain" description="Transferrin-binding protein B C-lobe/N-lobe beta-barrel" evidence="1">
    <location>
        <begin position="70"/>
        <end position="203"/>
    </location>
</feature>
<dbReference type="InterPro" id="IPR001677">
    <property type="entry name" value="TbpB_B_D"/>
</dbReference>
<gene>
    <name evidence="2" type="ORF">SAMN05421849_2423</name>
</gene>
<dbReference type="SUPFAM" id="SSF56925">
    <property type="entry name" value="OMPA-like"/>
    <property type="match status" value="1"/>
</dbReference>
<dbReference type="PROSITE" id="PS51257">
    <property type="entry name" value="PROKAR_LIPOPROTEIN"/>
    <property type="match status" value="1"/>
</dbReference>
<organism evidence="2 3">
    <name type="scientific">Pontibaca methylaminivorans</name>
    <dbReference type="NCBI Taxonomy" id="515897"/>
    <lineage>
        <taxon>Bacteria</taxon>
        <taxon>Pseudomonadati</taxon>
        <taxon>Pseudomonadota</taxon>
        <taxon>Alphaproteobacteria</taxon>
        <taxon>Rhodobacterales</taxon>
        <taxon>Roseobacteraceae</taxon>
        <taxon>Pontibaca</taxon>
    </lineage>
</organism>
<dbReference type="RefSeq" id="WP_143733096.1">
    <property type="nucleotide sequence ID" value="NZ_FTPS01000002.1"/>
</dbReference>
<protein>
    <recommendedName>
        <fullName evidence="1">Transferrin-binding protein B C-lobe/N-lobe beta-barrel domain-containing protein</fullName>
    </recommendedName>
</protein>
<dbReference type="InterPro" id="IPR011250">
    <property type="entry name" value="OMP/PagP_B-barrel"/>
</dbReference>
<dbReference type="EMBL" id="FTPS01000002">
    <property type="protein sequence ID" value="SIT86798.1"/>
    <property type="molecule type" value="Genomic_DNA"/>
</dbReference>
<keyword evidence="3" id="KW-1185">Reference proteome</keyword>
<dbReference type="AlphaFoldDB" id="A0A1R3X7T6"/>
<dbReference type="Gene3D" id="2.40.160.90">
    <property type="match status" value="1"/>
</dbReference>
<sequence length="203" mass="20511">MRISLVVAAVGSLGMVACGGGSSGSSGPVTPVDPDASFADLVATTGRIVGEHPVSWDEDKLSPAPAVEEHGTATYRGAATYSTTDGDFTNPIAASNVTVHATIGGDDLVDPYSGSITGSLDNFRDASNNPIAGQIDLVNGTIAGNTISASMEGEINGHSVNIDKDAEGGFRGGFRGDEAEAISGPIDGSVDGTRYYGQFGAER</sequence>